<keyword evidence="2" id="KW-1185">Reference proteome</keyword>
<sequence length="423" mass="48036">MARYTITPWRSQSDLLRVRNQLYNLSGTNQRYSQEEIDNSRRDAVNQIMSWKMRGNLPHAVESTALLTDALLHQQVPGNSSFGVRAVYSAAFTRFVTGFCDIGRNRERLLEPSSMLEIANKIGLPSHFVALRHEATHEEMPSLQRLVRVTEEALEWLWNLYWSRLGEPESEEQLTTALPELRTQAKEILKTYRSARLEALRSKKRGKQEDAAGQMAETCASFVGKSPSRLDAFVNVLVEERLLCPSKRELGSSLDGAFMLWDDLLKQISITNKRLWKALIEGMLQRTSSLLPVHDVEREAMCLWIDHILADSSSMLVRSERPILERVVMQWCCMYSSRWTNFLGTKLLRLGSTSFREEWEDLLAAARLSPEGESADSSFTMVADGLFDGSEAIDNTTDMDIVKDLGSWVRAAAPIEAPFGVVW</sequence>
<dbReference type="PANTHER" id="PTHR15002">
    <property type="entry name" value="RIBOSOMAL BIOGENESIS PROTEIN LAS1L"/>
    <property type="match status" value="1"/>
</dbReference>
<dbReference type="GO" id="GO:0000470">
    <property type="term" value="P:maturation of LSU-rRNA"/>
    <property type="evidence" value="ECO:0007669"/>
    <property type="project" value="TreeGrafter"/>
</dbReference>
<accession>A0AAI8Z0J7</accession>
<name>A0AAI8Z0J7_9PEZI</name>
<reference evidence="1" key="1">
    <citation type="submission" date="2023-11" db="EMBL/GenBank/DDBJ databases">
        <authorList>
            <person name="Alioto T."/>
            <person name="Alioto T."/>
            <person name="Gomez Garrido J."/>
        </authorList>
    </citation>
    <scope>NUCLEOTIDE SEQUENCE</scope>
</reference>
<protein>
    <submittedName>
        <fullName evidence="1">Pre-rRNA-processing las1</fullName>
    </submittedName>
</protein>
<organism evidence="1 2">
    <name type="scientific">Lecanosticta acicola</name>
    <dbReference type="NCBI Taxonomy" id="111012"/>
    <lineage>
        <taxon>Eukaryota</taxon>
        <taxon>Fungi</taxon>
        <taxon>Dikarya</taxon>
        <taxon>Ascomycota</taxon>
        <taxon>Pezizomycotina</taxon>
        <taxon>Dothideomycetes</taxon>
        <taxon>Dothideomycetidae</taxon>
        <taxon>Mycosphaerellales</taxon>
        <taxon>Mycosphaerellaceae</taxon>
        <taxon>Lecanosticta</taxon>
    </lineage>
</organism>
<dbReference type="GO" id="GO:0090730">
    <property type="term" value="C:Las1 complex"/>
    <property type="evidence" value="ECO:0007669"/>
    <property type="project" value="InterPro"/>
</dbReference>
<dbReference type="AlphaFoldDB" id="A0AAI8Z0J7"/>
<dbReference type="Proteomes" id="UP001296104">
    <property type="component" value="Unassembled WGS sequence"/>
</dbReference>
<dbReference type="PANTHER" id="PTHR15002:SF0">
    <property type="entry name" value="RIBOSOMAL BIOGENESIS PROTEIN LAS1L"/>
    <property type="match status" value="1"/>
</dbReference>
<evidence type="ECO:0000313" key="2">
    <source>
        <dbReference type="Proteomes" id="UP001296104"/>
    </source>
</evidence>
<dbReference type="InterPro" id="IPR007174">
    <property type="entry name" value="Las1"/>
</dbReference>
<gene>
    <name evidence="1" type="ORF">LECACI_7A005414</name>
</gene>
<evidence type="ECO:0000313" key="1">
    <source>
        <dbReference type="EMBL" id="CAK4030148.1"/>
    </source>
</evidence>
<dbReference type="Pfam" id="PF04031">
    <property type="entry name" value="Las1"/>
    <property type="match status" value="1"/>
</dbReference>
<dbReference type="GO" id="GO:0030687">
    <property type="term" value="C:preribosome, large subunit precursor"/>
    <property type="evidence" value="ECO:0007669"/>
    <property type="project" value="TreeGrafter"/>
</dbReference>
<dbReference type="EMBL" id="CAVMBE010000034">
    <property type="protein sequence ID" value="CAK4030148.1"/>
    <property type="molecule type" value="Genomic_DNA"/>
</dbReference>
<dbReference type="GO" id="GO:0004519">
    <property type="term" value="F:endonuclease activity"/>
    <property type="evidence" value="ECO:0007669"/>
    <property type="project" value="InterPro"/>
</dbReference>
<dbReference type="GO" id="GO:0000460">
    <property type="term" value="P:maturation of 5.8S rRNA"/>
    <property type="evidence" value="ECO:0007669"/>
    <property type="project" value="TreeGrafter"/>
</dbReference>
<comment type="caution">
    <text evidence="1">The sequence shown here is derived from an EMBL/GenBank/DDBJ whole genome shotgun (WGS) entry which is preliminary data.</text>
</comment>
<proteinExistence type="predicted"/>